<dbReference type="InterPro" id="IPR042113">
    <property type="entry name" value="P_AcTrfase_dom1"/>
</dbReference>
<evidence type="ECO:0000313" key="4">
    <source>
        <dbReference type="EMBL" id="KAG2450892.1"/>
    </source>
</evidence>
<keyword evidence="5" id="KW-1185">Reference proteome</keyword>
<dbReference type="EMBL" id="JAEHOD010000010">
    <property type="protein sequence ID" value="KAG2450892.1"/>
    <property type="molecule type" value="Genomic_DNA"/>
</dbReference>
<dbReference type="PANTHER" id="PTHR43356:SF3">
    <property type="entry name" value="PHOSPHATE ACETYLTRANSFERASE"/>
    <property type="match status" value="1"/>
</dbReference>
<dbReference type="Proteomes" id="UP000613740">
    <property type="component" value="Unassembled WGS sequence"/>
</dbReference>
<dbReference type="AlphaFoldDB" id="A0A836B8H6"/>
<dbReference type="Gene3D" id="3.40.50.10950">
    <property type="match status" value="1"/>
</dbReference>
<evidence type="ECO:0000256" key="2">
    <source>
        <dbReference type="ARBA" id="ARBA00023315"/>
    </source>
</evidence>
<sequence>MLKTPDASLVSSIFFMCLPDRVLVYGDCAVNVNPTAADLAAIAITSADTAAAFGIEPRVAMLSYSTLGSGAGPDVQKVTEAVALVKQRRPDIKVEGPIQYDAAIDPAVAAVKVKGGSEVAGRATVFVFPDLNTGNNTYKAVQQSTGAIAMGPVMQGLLKPVNDLSRGCTVPDIVNTICVTSIQAMQFKQRAGVAAAAAAAAAAPK</sequence>
<gene>
    <name evidence="4" type="ORF">HYH02_004724</name>
</gene>
<name>A0A836B8H6_9CHLO</name>
<comment type="caution">
    <text evidence="4">The sequence shown here is derived from an EMBL/GenBank/DDBJ whole genome shotgun (WGS) entry which is preliminary data.</text>
</comment>
<evidence type="ECO:0000313" key="5">
    <source>
        <dbReference type="Proteomes" id="UP000613740"/>
    </source>
</evidence>
<dbReference type="GO" id="GO:0016746">
    <property type="term" value="F:acyltransferase activity"/>
    <property type="evidence" value="ECO:0007669"/>
    <property type="project" value="UniProtKB-KW"/>
</dbReference>
<dbReference type="InterPro" id="IPR042112">
    <property type="entry name" value="P_AcTrfase_dom2"/>
</dbReference>
<dbReference type="Gene3D" id="3.40.50.10750">
    <property type="entry name" value="Isocitrate/Isopropylmalate dehydrogenase-like"/>
    <property type="match status" value="1"/>
</dbReference>
<evidence type="ECO:0000256" key="1">
    <source>
        <dbReference type="ARBA" id="ARBA00022679"/>
    </source>
</evidence>
<evidence type="ECO:0000259" key="3">
    <source>
        <dbReference type="Pfam" id="PF01515"/>
    </source>
</evidence>
<keyword evidence="1" id="KW-0808">Transferase</keyword>
<accession>A0A836B8H6</accession>
<dbReference type="InterPro" id="IPR002505">
    <property type="entry name" value="PTA_PTB"/>
</dbReference>
<dbReference type="SUPFAM" id="SSF53659">
    <property type="entry name" value="Isocitrate/Isopropylmalate dehydrogenase-like"/>
    <property type="match status" value="1"/>
</dbReference>
<dbReference type="Pfam" id="PF01515">
    <property type="entry name" value="PTA_PTB"/>
    <property type="match status" value="1"/>
</dbReference>
<feature type="domain" description="Phosphate acetyl/butaryl transferase" evidence="3">
    <location>
        <begin position="3"/>
        <end position="180"/>
    </location>
</feature>
<reference evidence="4" key="1">
    <citation type="journal article" date="2020" name="bioRxiv">
        <title>Comparative genomics of Chlamydomonas.</title>
        <authorList>
            <person name="Craig R.J."/>
            <person name="Hasan A.R."/>
            <person name="Ness R.W."/>
            <person name="Keightley P.D."/>
        </authorList>
    </citation>
    <scope>NUCLEOTIDE SEQUENCE</scope>
    <source>
        <strain evidence="4">CCAP 11/173</strain>
    </source>
</reference>
<dbReference type="PANTHER" id="PTHR43356">
    <property type="entry name" value="PHOSPHATE ACETYLTRANSFERASE"/>
    <property type="match status" value="1"/>
</dbReference>
<dbReference type="OrthoDB" id="2013649at2759"/>
<organism evidence="4 5">
    <name type="scientific">Chlamydomonas schloesseri</name>
    <dbReference type="NCBI Taxonomy" id="2026947"/>
    <lineage>
        <taxon>Eukaryota</taxon>
        <taxon>Viridiplantae</taxon>
        <taxon>Chlorophyta</taxon>
        <taxon>core chlorophytes</taxon>
        <taxon>Chlorophyceae</taxon>
        <taxon>CS clade</taxon>
        <taxon>Chlamydomonadales</taxon>
        <taxon>Chlamydomonadaceae</taxon>
        <taxon>Chlamydomonas</taxon>
    </lineage>
</organism>
<dbReference type="InterPro" id="IPR050500">
    <property type="entry name" value="Phos_Acetyltrans/Butyryltrans"/>
</dbReference>
<keyword evidence="2" id="KW-0012">Acyltransferase</keyword>
<dbReference type="FunFam" id="3.40.50.10750:FF:000001">
    <property type="entry name" value="Phosphate acetyltransferase"/>
    <property type="match status" value="1"/>
</dbReference>
<proteinExistence type="predicted"/>
<protein>
    <recommendedName>
        <fullName evidence="3">Phosphate acetyl/butaryl transferase domain-containing protein</fullName>
    </recommendedName>
</protein>